<accession>A0ABX5KIJ5</accession>
<dbReference type="EMBL" id="QEOB01000011">
    <property type="protein sequence ID" value="PVX81236.1"/>
    <property type="molecule type" value="Genomic_DNA"/>
</dbReference>
<feature type="compositionally biased region" description="Basic residues" evidence="1">
    <location>
        <begin position="27"/>
        <end position="36"/>
    </location>
</feature>
<evidence type="ECO:0000313" key="2">
    <source>
        <dbReference type="EMBL" id="PVX81236.1"/>
    </source>
</evidence>
<dbReference type="Proteomes" id="UP000245712">
    <property type="component" value="Unassembled WGS sequence"/>
</dbReference>
<gene>
    <name evidence="2" type="ORF">C7402_111138</name>
</gene>
<name>A0ABX5KIJ5_9BURK</name>
<evidence type="ECO:0000256" key="1">
    <source>
        <dbReference type="SAM" id="MobiDB-lite"/>
    </source>
</evidence>
<keyword evidence="3" id="KW-1185">Reference proteome</keyword>
<evidence type="ECO:0000313" key="3">
    <source>
        <dbReference type="Proteomes" id="UP000245712"/>
    </source>
</evidence>
<comment type="caution">
    <text evidence="2">The sequence shown here is derived from an EMBL/GenBank/DDBJ whole genome shotgun (WGS) entry which is preliminary data.</text>
</comment>
<feature type="region of interest" description="Disordered" evidence="1">
    <location>
        <begin position="27"/>
        <end position="46"/>
    </location>
</feature>
<organism evidence="2 3">
    <name type="scientific">Paraburkholderia unamae</name>
    <dbReference type="NCBI Taxonomy" id="219649"/>
    <lineage>
        <taxon>Bacteria</taxon>
        <taxon>Pseudomonadati</taxon>
        <taxon>Pseudomonadota</taxon>
        <taxon>Betaproteobacteria</taxon>
        <taxon>Burkholderiales</taxon>
        <taxon>Burkholderiaceae</taxon>
        <taxon>Paraburkholderia</taxon>
    </lineage>
</organism>
<proteinExistence type="predicted"/>
<sequence>MDKGSGELRVRLDVAPVRGGTYFSLQRQRKVGKRKPLTPPTPATVHLAPPQIVAPERLSPRTFELSDKGLILPAALRAPKGITESTNLAYARRVSLADLSAAREASSGKYDCLVTMFEGAR</sequence>
<reference evidence="2 3" key="1">
    <citation type="submission" date="2018-05" db="EMBL/GenBank/DDBJ databases">
        <title>Genomic Encyclopedia of Type Strains, Phase IV (KMG-V): Genome sequencing to study the core and pangenomes of soil and plant-associated prokaryotes.</title>
        <authorList>
            <person name="Whitman W."/>
        </authorList>
    </citation>
    <scope>NUCLEOTIDE SEQUENCE [LARGE SCALE GENOMIC DNA]</scope>
    <source>
        <strain evidence="2 3">SCZa-39</strain>
    </source>
</reference>
<protein>
    <submittedName>
        <fullName evidence="2">Uncharacterized protein</fullName>
    </submittedName>
</protein>